<evidence type="ECO:0000313" key="2">
    <source>
        <dbReference type="Proteomes" id="UP000030673"/>
    </source>
</evidence>
<evidence type="ECO:0000313" key="1">
    <source>
        <dbReference type="EMBL" id="EWC88077.1"/>
    </source>
</evidence>
<proteinExistence type="predicted"/>
<name>W7KEH5_PLAFO</name>
<dbReference type="EMBL" id="KI928302">
    <property type="protein sequence ID" value="EWC88077.1"/>
    <property type="molecule type" value="Genomic_DNA"/>
</dbReference>
<feature type="non-terminal residue" evidence="1">
    <location>
        <position position="71"/>
    </location>
</feature>
<organism evidence="1 2">
    <name type="scientific">Plasmodium falciparum (isolate NF54)</name>
    <dbReference type="NCBI Taxonomy" id="5843"/>
    <lineage>
        <taxon>Eukaryota</taxon>
        <taxon>Sar</taxon>
        <taxon>Alveolata</taxon>
        <taxon>Apicomplexa</taxon>
        <taxon>Aconoidasida</taxon>
        <taxon>Haemosporida</taxon>
        <taxon>Plasmodiidae</taxon>
        <taxon>Plasmodium</taxon>
        <taxon>Plasmodium (Laverania)</taxon>
    </lineage>
</organism>
<gene>
    <name evidence="1" type="ORF">PFNF54_03127</name>
</gene>
<reference evidence="1 2" key="1">
    <citation type="submission" date="2013-02" db="EMBL/GenBank/DDBJ databases">
        <title>The Genome Sequence of Plasmodium falciparum NF54.</title>
        <authorList>
            <consortium name="The Broad Institute Genome Sequencing Platform"/>
            <consortium name="The Broad Institute Genome Sequencing Center for Infectious Disease"/>
            <person name="Neafsey D."/>
            <person name="Cheeseman I."/>
            <person name="Volkman S."/>
            <person name="Adams J."/>
            <person name="Walker B."/>
            <person name="Young S.K."/>
            <person name="Zeng Q."/>
            <person name="Gargeya S."/>
            <person name="Fitzgerald M."/>
            <person name="Haas B."/>
            <person name="Abouelleil A."/>
            <person name="Alvarado L."/>
            <person name="Arachchi H.M."/>
            <person name="Berlin A.M."/>
            <person name="Chapman S.B."/>
            <person name="Dewar J."/>
            <person name="Goldberg J."/>
            <person name="Griggs A."/>
            <person name="Gujja S."/>
            <person name="Hansen M."/>
            <person name="Howarth C."/>
            <person name="Imamovic A."/>
            <person name="Larimer J."/>
            <person name="McCowan C."/>
            <person name="Murphy C."/>
            <person name="Neiman D."/>
            <person name="Pearson M."/>
            <person name="Priest M."/>
            <person name="Roberts A."/>
            <person name="Saif S."/>
            <person name="Shea T."/>
            <person name="Sisk P."/>
            <person name="Sykes S."/>
            <person name="Wortman J."/>
            <person name="Nusbaum C."/>
            <person name="Birren B."/>
        </authorList>
    </citation>
    <scope>NUCLEOTIDE SEQUENCE [LARGE SCALE GENOMIC DNA]</scope>
    <source>
        <strain evidence="1 2">NF54</strain>
    </source>
</reference>
<accession>W7KEH5</accession>
<protein>
    <submittedName>
        <fullName evidence="1">Uncharacterized protein</fullName>
    </submittedName>
</protein>
<keyword evidence="2" id="KW-1185">Reference proteome</keyword>
<sequence length="71" mass="8479">NIVRVEIHQIHFLVDLVVSLMSSKFAATEAYNKIKNLPKHKELKIKLRIHFFDLWEDDSLFLQVDNKTIWT</sequence>
<dbReference type="Proteomes" id="UP000030673">
    <property type="component" value="Unassembled WGS sequence"/>
</dbReference>
<dbReference type="AlphaFoldDB" id="W7KEH5"/>
<feature type="non-terminal residue" evidence="1">
    <location>
        <position position="1"/>
    </location>
</feature>